<name>A0ABY4C6P6_9BACT</name>
<gene>
    <name evidence="4" type="ORF">MNR06_11815</name>
</gene>
<reference evidence="4" key="1">
    <citation type="submission" date="2022-03" db="EMBL/GenBank/DDBJ databases">
        <title>Genome Identification and Characterization of new species Bdellovibrio reynosense LBG001 sp. nov. from a Mexico soil sample.</title>
        <authorList>
            <person name="Camilli A."/>
            <person name="Ajao Y."/>
            <person name="Guo X."/>
        </authorList>
    </citation>
    <scope>NUCLEOTIDE SEQUENCE</scope>
    <source>
        <strain evidence="4">LBG001</strain>
    </source>
</reference>
<protein>
    <submittedName>
        <fullName evidence="4">Peptidylprolyl isomerase</fullName>
        <ecNumber evidence="4">5.2.1.8</ecNumber>
    </submittedName>
</protein>
<dbReference type="Proteomes" id="UP000830116">
    <property type="component" value="Chromosome"/>
</dbReference>
<dbReference type="InterPro" id="IPR046357">
    <property type="entry name" value="PPIase_dom_sf"/>
</dbReference>
<evidence type="ECO:0000259" key="3">
    <source>
        <dbReference type="PROSITE" id="PS50198"/>
    </source>
</evidence>
<dbReference type="Pfam" id="PF13624">
    <property type="entry name" value="SurA_N_3"/>
    <property type="match status" value="1"/>
</dbReference>
<accession>A0ABY4C6P6</accession>
<dbReference type="Pfam" id="PF00639">
    <property type="entry name" value="Rotamase"/>
    <property type="match status" value="1"/>
</dbReference>
<organism evidence="4 5">
    <name type="scientific">Bdellovibrio reynosensis</name>
    <dbReference type="NCBI Taxonomy" id="2835041"/>
    <lineage>
        <taxon>Bacteria</taxon>
        <taxon>Pseudomonadati</taxon>
        <taxon>Bdellovibrionota</taxon>
        <taxon>Bdellovibrionia</taxon>
        <taxon>Bdellovibrionales</taxon>
        <taxon>Pseudobdellovibrionaceae</taxon>
        <taxon>Bdellovibrio</taxon>
    </lineage>
</organism>
<dbReference type="SUPFAM" id="SSF109998">
    <property type="entry name" value="Triger factor/SurA peptide-binding domain-like"/>
    <property type="match status" value="1"/>
</dbReference>
<evidence type="ECO:0000256" key="1">
    <source>
        <dbReference type="ARBA" id="ARBA00022729"/>
    </source>
</evidence>
<dbReference type="Gene3D" id="1.10.4030.10">
    <property type="entry name" value="Porin chaperone SurA, peptide-binding domain"/>
    <property type="match status" value="1"/>
</dbReference>
<dbReference type="EMBL" id="CP093442">
    <property type="protein sequence ID" value="UOF00384.1"/>
    <property type="molecule type" value="Genomic_DNA"/>
</dbReference>
<proteinExistence type="predicted"/>
<dbReference type="InterPro" id="IPR027304">
    <property type="entry name" value="Trigger_fact/SurA_dom_sf"/>
</dbReference>
<dbReference type="PANTHER" id="PTHR47637">
    <property type="entry name" value="CHAPERONE SURA"/>
    <property type="match status" value="1"/>
</dbReference>
<dbReference type="RefSeq" id="WP_243536277.1">
    <property type="nucleotide sequence ID" value="NZ_CP093442.1"/>
</dbReference>
<keyword evidence="1" id="KW-0732">Signal</keyword>
<dbReference type="GO" id="GO:0003755">
    <property type="term" value="F:peptidyl-prolyl cis-trans isomerase activity"/>
    <property type="evidence" value="ECO:0007669"/>
    <property type="project" value="UniProtKB-EC"/>
</dbReference>
<sequence length="314" mass="35093">MINFIFALLAATPVHAELVEKTVAIVGSEVVLESDFKDLEKKLGKQGLVDESLLFGKPIESLKGNRKAQLDYLINESLLQSEIKRLNLSVTADRVDSEIKDMAKRNNVNESELFNIIKGQGISATEYKNFLKQSIEKRSLMDAEIISKLRISDEDALNEYLKKNPNAGPSIDEFSVAHIFFSPKKGGGEAALKRAETVLIKLRNGDNFDTLAQQHSEDPNFSAGGSLGTFKSGEFLPEIEQAISTLKVNETSGIVKSRMGFHIVKLTGKKLTTDPKFEAAKERIKAFLLEESFKRQLKTWLANKREESFVRINE</sequence>
<keyword evidence="5" id="KW-1185">Reference proteome</keyword>
<dbReference type="PROSITE" id="PS50198">
    <property type="entry name" value="PPIC_PPIASE_2"/>
    <property type="match status" value="1"/>
</dbReference>
<dbReference type="InterPro" id="IPR050280">
    <property type="entry name" value="OMP_Chaperone_SurA"/>
</dbReference>
<keyword evidence="2" id="KW-0697">Rotamase</keyword>
<evidence type="ECO:0000313" key="4">
    <source>
        <dbReference type="EMBL" id="UOF00384.1"/>
    </source>
</evidence>
<dbReference type="Gene3D" id="3.10.50.40">
    <property type="match status" value="1"/>
</dbReference>
<keyword evidence="2 4" id="KW-0413">Isomerase</keyword>
<dbReference type="InterPro" id="IPR000297">
    <property type="entry name" value="PPIase_PpiC"/>
</dbReference>
<dbReference type="SUPFAM" id="SSF54534">
    <property type="entry name" value="FKBP-like"/>
    <property type="match status" value="1"/>
</dbReference>
<dbReference type="PANTHER" id="PTHR47637:SF1">
    <property type="entry name" value="CHAPERONE SURA"/>
    <property type="match status" value="1"/>
</dbReference>
<dbReference type="EC" id="5.2.1.8" evidence="4"/>
<feature type="domain" description="PpiC" evidence="3">
    <location>
        <begin position="171"/>
        <end position="268"/>
    </location>
</feature>
<evidence type="ECO:0000256" key="2">
    <source>
        <dbReference type="PROSITE-ProRule" id="PRU00278"/>
    </source>
</evidence>
<evidence type="ECO:0000313" key="5">
    <source>
        <dbReference type="Proteomes" id="UP000830116"/>
    </source>
</evidence>